<dbReference type="GO" id="GO:0004888">
    <property type="term" value="F:transmembrane signaling receptor activity"/>
    <property type="evidence" value="ECO:0007669"/>
    <property type="project" value="InterPro"/>
</dbReference>
<organism evidence="4 5">
    <name type="scientific">Clunio marinus</name>
    <dbReference type="NCBI Taxonomy" id="568069"/>
    <lineage>
        <taxon>Eukaryota</taxon>
        <taxon>Metazoa</taxon>
        <taxon>Ecdysozoa</taxon>
        <taxon>Arthropoda</taxon>
        <taxon>Hexapoda</taxon>
        <taxon>Insecta</taxon>
        <taxon>Pterygota</taxon>
        <taxon>Neoptera</taxon>
        <taxon>Endopterygota</taxon>
        <taxon>Diptera</taxon>
        <taxon>Nematocera</taxon>
        <taxon>Chironomoidea</taxon>
        <taxon>Chironomidae</taxon>
        <taxon>Clunio</taxon>
    </lineage>
</organism>
<dbReference type="GO" id="GO:0016020">
    <property type="term" value="C:membrane"/>
    <property type="evidence" value="ECO:0007669"/>
    <property type="project" value="InterPro"/>
</dbReference>
<dbReference type="FunFam" id="2.70.170.10:FF:000028">
    <property type="entry name" value="AcetylCholine Receptor"/>
    <property type="match status" value="1"/>
</dbReference>
<dbReference type="OrthoDB" id="410315at2759"/>
<dbReference type="CDD" id="cd18989">
    <property type="entry name" value="LGIC_ECD_cation"/>
    <property type="match status" value="1"/>
</dbReference>
<reference evidence="4 5" key="1">
    <citation type="submission" date="2015-04" db="EMBL/GenBank/DDBJ databases">
        <authorList>
            <person name="Syromyatnikov M.Y."/>
            <person name="Popov V.N."/>
        </authorList>
    </citation>
    <scope>NUCLEOTIDE SEQUENCE [LARGE SCALE GENOMIC DNA]</scope>
</reference>
<dbReference type="Pfam" id="PF02931">
    <property type="entry name" value="Neur_chan_LBD"/>
    <property type="match status" value="1"/>
</dbReference>
<dbReference type="InterPro" id="IPR006201">
    <property type="entry name" value="Neur_channel"/>
</dbReference>
<feature type="domain" description="Neurotransmitter-gated ion-channel ligand-binding" evidence="3">
    <location>
        <begin position="35"/>
        <end position="234"/>
    </location>
</feature>
<keyword evidence="1" id="KW-0812">Transmembrane</keyword>
<keyword evidence="5" id="KW-1185">Reference proteome</keyword>
<name>A0A1J1I0W3_9DIPT</name>
<dbReference type="GO" id="GO:0005230">
    <property type="term" value="F:extracellular ligand-gated monoatomic ion channel activity"/>
    <property type="evidence" value="ECO:0007669"/>
    <property type="project" value="InterPro"/>
</dbReference>
<dbReference type="STRING" id="568069.A0A1J1I0W3"/>
<dbReference type="InterPro" id="IPR006202">
    <property type="entry name" value="Neur_chan_lig-bd"/>
</dbReference>
<dbReference type="InterPro" id="IPR036734">
    <property type="entry name" value="Neur_chan_lig-bd_sf"/>
</dbReference>
<evidence type="ECO:0000313" key="4">
    <source>
        <dbReference type="EMBL" id="CRK93909.1"/>
    </source>
</evidence>
<feature type="signal peptide" evidence="2">
    <location>
        <begin position="1"/>
        <end position="20"/>
    </location>
</feature>
<feature type="chain" id="PRO_5012317391" evidence="2">
    <location>
        <begin position="21"/>
        <end position="425"/>
    </location>
</feature>
<dbReference type="AlphaFoldDB" id="A0A1J1I0W3"/>
<dbReference type="Proteomes" id="UP000183832">
    <property type="component" value="Unassembled WGS sequence"/>
</dbReference>
<protein>
    <submittedName>
        <fullName evidence="4">CLUMA_CG007436, isoform A</fullName>
    </submittedName>
</protein>
<evidence type="ECO:0000259" key="3">
    <source>
        <dbReference type="Pfam" id="PF02931"/>
    </source>
</evidence>
<evidence type="ECO:0000256" key="1">
    <source>
        <dbReference type="SAM" id="Phobius"/>
    </source>
</evidence>
<dbReference type="EMBL" id="CVRI01000038">
    <property type="protein sequence ID" value="CRK93909.1"/>
    <property type="molecule type" value="Genomic_DNA"/>
</dbReference>
<gene>
    <name evidence="4" type="ORF">CLUMA_CG007436</name>
</gene>
<keyword evidence="1" id="KW-0472">Membrane</keyword>
<feature type="transmembrane region" description="Helical" evidence="1">
    <location>
        <begin position="267"/>
        <end position="288"/>
    </location>
</feature>
<evidence type="ECO:0000256" key="2">
    <source>
        <dbReference type="SAM" id="SignalP"/>
    </source>
</evidence>
<feature type="transmembrane region" description="Helical" evidence="1">
    <location>
        <begin position="390"/>
        <end position="411"/>
    </location>
</feature>
<dbReference type="PRINTS" id="PR00252">
    <property type="entry name" value="NRIONCHANNEL"/>
</dbReference>
<keyword evidence="1" id="KW-1133">Transmembrane helix</keyword>
<dbReference type="SUPFAM" id="SSF63712">
    <property type="entry name" value="Nicotinic receptor ligand binding domain-like"/>
    <property type="match status" value="1"/>
</dbReference>
<feature type="transmembrane region" description="Helical" evidence="1">
    <location>
        <begin position="237"/>
        <end position="255"/>
    </location>
</feature>
<dbReference type="PANTHER" id="PTHR18945">
    <property type="entry name" value="NEUROTRANSMITTER GATED ION CHANNEL"/>
    <property type="match status" value="1"/>
</dbReference>
<dbReference type="Gene3D" id="2.70.170.10">
    <property type="entry name" value="Neurotransmitter-gated ion-channel ligand-binding domain"/>
    <property type="match status" value="1"/>
</dbReference>
<accession>A0A1J1I0W3</accession>
<proteinExistence type="predicted"/>
<feature type="transmembrane region" description="Helical" evidence="1">
    <location>
        <begin position="294"/>
        <end position="314"/>
    </location>
</feature>
<sequence>MKYLIKFIVLVLSLNKFCFGINCNSEDNSAESRVKRLLFCNGYDSTVRPVKSHKTPTVINAKMFIKNLDFNEHGSTLTLNVWMVNKWKDEFLKWDKSEYDNLKDIDVTSSTIWRPDFALFNADISYGIGSCHETSCYIANNGDVICVEPCTYVAHCQSNYNSWPFDVQNCTMVFGPWMNSEDEIDYKVGNTSIDDADGLDTEWKLIQTGVTKKSISISSANYPNLAYYFVIERHSALILRIIGASIVILIIINILAMSINQEMNERFFLLIFNILLHFQTLHQLSWMIPHDGSTTPRILIFVRNSLITSCYLMLQSLVIRNMCLTESTPPDFIKSFVIFIKEKHLGLIVFGDDKENGKQTDENILIEPSEKTNSVNNKIWRNICSFLDRLSFLIVTALYVIMCFTLIPYQYSTRTDILTLSPPPK</sequence>
<keyword evidence="2" id="KW-0732">Signal</keyword>
<evidence type="ECO:0000313" key="5">
    <source>
        <dbReference type="Proteomes" id="UP000183832"/>
    </source>
</evidence>